<organism evidence="13 14">
    <name type="scientific">Olivibacter ginsenosidimutans</name>
    <dbReference type="NCBI Taxonomy" id="1176537"/>
    <lineage>
        <taxon>Bacteria</taxon>
        <taxon>Pseudomonadati</taxon>
        <taxon>Bacteroidota</taxon>
        <taxon>Sphingobacteriia</taxon>
        <taxon>Sphingobacteriales</taxon>
        <taxon>Sphingobacteriaceae</taxon>
        <taxon>Olivibacter</taxon>
    </lineage>
</organism>
<dbReference type="InterPro" id="IPR001206">
    <property type="entry name" value="Diacylglycerol_kinase_cat_dom"/>
</dbReference>
<name>A0ABP9ANU8_9SPHI</name>
<dbReference type="PROSITE" id="PS50146">
    <property type="entry name" value="DAGK"/>
    <property type="match status" value="1"/>
</dbReference>
<keyword evidence="9" id="KW-0443">Lipid metabolism</keyword>
<keyword evidence="5" id="KW-0547">Nucleotide-binding</keyword>
<evidence type="ECO:0000256" key="3">
    <source>
        <dbReference type="ARBA" id="ARBA00022679"/>
    </source>
</evidence>
<sequence>MAKKRIQFLINPISGGRKKKGFEQSARKFLNAHLYEAEFKVTEHAQHASDLARKAIKEGVDLLVAVGGDGTINEIAKELLHTAIPLAIIPEGSGNGLARYLQISSDLSTAINKINAGHVSTIDSGLVNGKAFFNVAGMGFDALISNRFAENLTRGPVGYLKIVLQEISRYRPQSYTLNIDGKILNREAFMISIANSPQYGNNAYIAPGATADDGLLDVCIIKQFPLLQFPVMIYHLFSRTAHQSEYVEIIKGKHIVIERETAGPVHLDGEPLELDRKLTIDVLPSSLKVVC</sequence>
<feature type="domain" description="DAGKc" evidence="12">
    <location>
        <begin position="1"/>
        <end position="131"/>
    </location>
</feature>
<evidence type="ECO:0000256" key="5">
    <source>
        <dbReference type="ARBA" id="ARBA00022741"/>
    </source>
</evidence>
<evidence type="ECO:0000256" key="4">
    <source>
        <dbReference type="ARBA" id="ARBA00022723"/>
    </source>
</evidence>
<evidence type="ECO:0000256" key="2">
    <source>
        <dbReference type="ARBA" id="ARBA00022516"/>
    </source>
</evidence>
<dbReference type="Pfam" id="PF19279">
    <property type="entry name" value="YegS_C"/>
    <property type="match status" value="1"/>
</dbReference>
<accession>A0ABP9ANU8</accession>
<reference evidence="14" key="1">
    <citation type="journal article" date="2019" name="Int. J. Syst. Evol. Microbiol.">
        <title>The Global Catalogue of Microorganisms (GCM) 10K type strain sequencing project: providing services to taxonomists for standard genome sequencing and annotation.</title>
        <authorList>
            <consortium name="The Broad Institute Genomics Platform"/>
            <consortium name="The Broad Institute Genome Sequencing Center for Infectious Disease"/>
            <person name="Wu L."/>
            <person name="Ma J."/>
        </authorList>
    </citation>
    <scope>NUCLEOTIDE SEQUENCE [LARGE SCALE GENOMIC DNA]</scope>
    <source>
        <strain evidence="14">JCM 18200</strain>
    </source>
</reference>
<dbReference type="Proteomes" id="UP001501411">
    <property type="component" value="Unassembled WGS sequence"/>
</dbReference>
<proteinExistence type="predicted"/>
<evidence type="ECO:0000256" key="9">
    <source>
        <dbReference type="ARBA" id="ARBA00023098"/>
    </source>
</evidence>
<dbReference type="Pfam" id="PF00781">
    <property type="entry name" value="DAGK_cat"/>
    <property type="match status" value="1"/>
</dbReference>
<keyword evidence="14" id="KW-1185">Reference proteome</keyword>
<dbReference type="InterPro" id="IPR017438">
    <property type="entry name" value="ATP-NAD_kinase_N"/>
</dbReference>
<dbReference type="RefSeq" id="WP_345230560.1">
    <property type="nucleotide sequence ID" value="NZ_BAABIQ010000005.1"/>
</dbReference>
<keyword evidence="4" id="KW-0479">Metal-binding</keyword>
<keyword evidence="3" id="KW-0808">Transferase</keyword>
<dbReference type="InterPro" id="IPR016064">
    <property type="entry name" value="NAD/diacylglycerol_kinase_sf"/>
</dbReference>
<comment type="cofactor">
    <cofactor evidence="1">
        <name>Mg(2+)</name>
        <dbReference type="ChEBI" id="CHEBI:18420"/>
    </cofactor>
</comment>
<keyword evidence="6 13" id="KW-0418">Kinase</keyword>
<evidence type="ECO:0000256" key="8">
    <source>
        <dbReference type="ARBA" id="ARBA00022842"/>
    </source>
</evidence>
<evidence type="ECO:0000256" key="6">
    <source>
        <dbReference type="ARBA" id="ARBA00022777"/>
    </source>
</evidence>
<dbReference type="SMART" id="SM00046">
    <property type="entry name" value="DAGKc"/>
    <property type="match status" value="1"/>
</dbReference>
<comment type="caution">
    <text evidence="13">The sequence shown here is derived from an EMBL/GenBank/DDBJ whole genome shotgun (WGS) entry which is preliminary data.</text>
</comment>
<dbReference type="EMBL" id="BAABIQ010000005">
    <property type="protein sequence ID" value="GAA4783817.1"/>
    <property type="molecule type" value="Genomic_DNA"/>
</dbReference>
<keyword evidence="2" id="KW-0444">Lipid biosynthesis</keyword>
<evidence type="ECO:0000256" key="1">
    <source>
        <dbReference type="ARBA" id="ARBA00001946"/>
    </source>
</evidence>
<keyword evidence="10" id="KW-0594">Phospholipid biosynthesis</keyword>
<keyword evidence="11" id="KW-1208">Phospholipid metabolism</keyword>
<protein>
    <submittedName>
        <fullName evidence="13">YegS/Rv2252/BmrU family lipid kinase</fullName>
    </submittedName>
</protein>
<evidence type="ECO:0000256" key="10">
    <source>
        <dbReference type="ARBA" id="ARBA00023209"/>
    </source>
</evidence>
<dbReference type="InterPro" id="IPR045540">
    <property type="entry name" value="YegS/DAGK_C"/>
</dbReference>
<evidence type="ECO:0000256" key="7">
    <source>
        <dbReference type="ARBA" id="ARBA00022840"/>
    </source>
</evidence>
<dbReference type="NCBIfam" id="TIGR00147">
    <property type="entry name" value="YegS/Rv2252/BmrU family lipid kinase"/>
    <property type="match status" value="1"/>
</dbReference>
<evidence type="ECO:0000259" key="12">
    <source>
        <dbReference type="PROSITE" id="PS50146"/>
    </source>
</evidence>
<dbReference type="InterPro" id="IPR050187">
    <property type="entry name" value="Lipid_Phosphate_FormReg"/>
</dbReference>
<dbReference type="Gene3D" id="2.60.200.40">
    <property type="match status" value="1"/>
</dbReference>
<evidence type="ECO:0000313" key="13">
    <source>
        <dbReference type="EMBL" id="GAA4783817.1"/>
    </source>
</evidence>
<keyword evidence="8" id="KW-0460">Magnesium</keyword>
<dbReference type="PANTHER" id="PTHR12358:SF106">
    <property type="entry name" value="LIPID KINASE YEGS"/>
    <property type="match status" value="1"/>
</dbReference>
<evidence type="ECO:0000313" key="14">
    <source>
        <dbReference type="Proteomes" id="UP001501411"/>
    </source>
</evidence>
<dbReference type="GO" id="GO:0016301">
    <property type="term" value="F:kinase activity"/>
    <property type="evidence" value="ECO:0007669"/>
    <property type="project" value="UniProtKB-KW"/>
</dbReference>
<keyword evidence="7" id="KW-0067">ATP-binding</keyword>
<gene>
    <name evidence="13" type="ORF">GCM10023231_09350</name>
</gene>
<evidence type="ECO:0000256" key="11">
    <source>
        <dbReference type="ARBA" id="ARBA00023264"/>
    </source>
</evidence>
<dbReference type="InterPro" id="IPR005218">
    <property type="entry name" value="Diacylglycerol/lipid_kinase"/>
</dbReference>
<dbReference type="Gene3D" id="3.40.50.10330">
    <property type="entry name" value="Probable inorganic polyphosphate/atp-NAD kinase, domain 1"/>
    <property type="match status" value="1"/>
</dbReference>
<dbReference type="PANTHER" id="PTHR12358">
    <property type="entry name" value="SPHINGOSINE KINASE"/>
    <property type="match status" value="1"/>
</dbReference>
<dbReference type="SUPFAM" id="SSF111331">
    <property type="entry name" value="NAD kinase/diacylglycerol kinase-like"/>
    <property type="match status" value="1"/>
</dbReference>